<accession>A0AA48KUC1</accession>
<dbReference type="SMART" id="SM01034">
    <property type="entry name" value="BLUF"/>
    <property type="match status" value="1"/>
</dbReference>
<evidence type="ECO:0000313" key="3">
    <source>
        <dbReference type="Proteomes" id="UP001333710"/>
    </source>
</evidence>
<evidence type="ECO:0000313" key="2">
    <source>
        <dbReference type="EMBL" id="BDX08434.1"/>
    </source>
</evidence>
<dbReference type="Proteomes" id="UP001333710">
    <property type="component" value="Chromosome"/>
</dbReference>
<proteinExistence type="predicted"/>
<dbReference type="GO" id="GO:0071949">
    <property type="term" value="F:FAD binding"/>
    <property type="evidence" value="ECO:0007669"/>
    <property type="project" value="InterPro"/>
</dbReference>
<dbReference type="Gene3D" id="3.30.70.100">
    <property type="match status" value="1"/>
</dbReference>
<keyword evidence="3" id="KW-1185">Reference proteome</keyword>
<dbReference type="InterPro" id="IPR036046">
    <property type="entry name" value="Acylphosphatase-like_dom_sf"/>
</dbReference>
<dbReference type="PROSITE" id="PS50925">
    <property type="entry name" value="BLUF"/>
    <property type="match status" value="1"/>
</dbReference>
<feature type="domain" description="BLUF" evidence="1">
    <location>
        <begin position="4"/>
        <end position="96"/>
    </location>
</feature>
<sequence length="141" mass="16286">MTELMSLIYASKVTPGFQDSLEINRILKTARKNNEAKQITGLLLCNLHYFLQVLEGPKSELTNLYQTIAQDSRHQDVTKISESKVASRQFSDWQMGFYLFSPQEQETLPRDWTQLDFAQVQTIFTHVLHSHQGANNSFYSL</sequence>
<name>A0AA48KUC1_9ALTE</name>
<dbReference type="InterPro" id="IPR007024">
    <property type="entry name" value="BLUF_domain"/>
</dbReference>
<evidence type="ECO:0000259" key="1">
    <source>
        <dbReference type="PROSITE" id="PS50925"/>
    </source>
</evidence>
<reference evidence="2" key="1">
    <citation type="submission" date="2023-01" db="EMBL/GenBank/DDBJ databases">
        <title>Complete genome sequence of Planctobacterium marinum strain Dej080120_11.</title>
        <authorList>
            <person name="Ueki S."/>
            <person name="Maruyama F."/>
        </authorList>
    </citation>
    <scope>NUCLEOTIDE SEQUENCE</scope>
    <source>
        <strain evidence="2">Dej080120_11</strain>
    </source>
</reference>
<dbReference type="KEGG" id="pmaw:MACH26_39550"/>
<dbReference type="GO" id="GO:0009882">
    <property type="term" value="F:blue light photoreceptor activity"/>
    <property type="evidence" value="ECO:0007669"/>
    <property type="project" value="InterPro"/>
</dbReference>
<dbReference type="SUPFAM" id="SSF54975">
    <property type="entry name" value="Acylphosphatase/BLUF domain-like"/>
    <property type="match status" value="1"/>
</dbReference>
<protein>
    <recommendedName>
        <fullName evidence="1">BLUF domain-containing protein</fullName>
    </recommendedName>
</protein>
<dbReference type="EMBL" id="AP027272">
    <property type="protein sequence ID" value="BDX08434.1"/>
    <property type="molecule type" value="Genomic_DNA"/>
</dbReference>
<gene>
    <name evidence="2" type="ORF">MACH26_39550</name>
</gene>
<dbReference type="Pfam" id="PF04940">
    <property type="entry name" value="BLUF"/>
    <property type="match status" value="1"/>
</dbReference>
<dbReference type="RefSeq" id="WP_338294503.1">
    <property type="nucleotide sequence ID" value="NZ_AP027272.1"/>
</dbReference>
<organism evidence="2 3">
    <name type="scientific">Planctobacterium marinum</name>
    <dbReference type="NCBI Taxonomy" id="1631968"/>
    <lineage>
        <taxon>Bacteria</taxon>
        <taxon>Pseudomonadati</taxon>
        <taxon>Pseudomonadota</taxon>
        <taxon>Gammaproteobacteria</taxon>
        <taxon>Alteromonadales</taxon>
        <taxon>Alteromonadaceae</taxon>
        <taxon>Planctobacterium</taxon>
    </lineage>
</organism>
<dbReference type="AlphaFoldDB" id="A0AA48KUC1"/>